<protein>
    <submittedName>
        <fullName evidence="7">Hemoglobin</fullName>
    </submittedName>
</protein>
<keyword evidence="3 6" id="KW-0349">Heme</keyword>
<dbReference type="Pfam" id="PF01152">
    <property type="entry name" value="Bac_globin"/>
    <property type="match status" value="1"/>
</dbReference>
<dbReference type="RefSeq" id="WP_090367407.1">
    <property type="nucleotide sequence ID" value="NZ_FNEM01000017.1"/>
</dbReference>
<dbReference type="OrthoDB" id="9795814at2"/>
<dbReference type="PROSITE" id="PS01213">
    <property type="entry name" value="GLOBIN_FAM_2"/>
    <property type="match status" value="1"/>
</dbReference>
<sequence>MSGSLFVRLGGTEGITKIASDLVDIHLANPSISPRYANSDVSALKNGAATFFIAGTGGPNVYKGKDMVATHKGMNISGDEFLAVLDDALEALEKNEVGQREKEEVLFVLYSMKPEIVRI</sequence>
<dbReference type="InterPro" id="IPR009050">
    <property type="entry name" value="Globin-like_sf"/>
</dbReference>
<dbReference type="InterPro" id="IPR001486">
    <property type="entry name" value="Hemoglobin_trunc"/>
</dbReference>
<dbReference type="SUPFAM" id="SSF46458">
    <property type="entry name" value="Globin-like"/>
    <property type="match status" value="1"/>
</dbReference>
<dbReference type="Gene3D" id="1.10.490.10">
    <property type="entry name" value="Globins"/>
    <property type="match status" value="1"/>
</dbReference>
<reference evidence="8" key="1">
    <citation type="submission" date="2016-10" db="EMBL/GenBank/DDBJ databases">
        <authorList>
            <person name="Varghese N."/>
            <person name="Submissions S."/>
        </authorList>
    </citation>
    <scope>NUCLEOTIDE SEQUENCE [LARGE SCALE GENOMIC DNA]</scope>
    <source>
        <strain evidence="8">DSM 23317</strain>
    </source>
</reference>
<dbReference type="GO" id="GO:0019825">
    <property type="term" value="F:oxygen binding"/>
    <property type="evidence" value="ECO:0007669"/>
    <property type="project" value="InterPro"/>
</dbReference>
<keyword evidence="5 6" id="KW-0408">Iron</keyword>
<accession>A0A1G8Y8R4</accession>
<evidence type="ECO:0000256" key="4">
    <source>
        <dbReference type="ARBA" id="ARBA00022723"/>
    </source>
</evidence>
<dbReference type="GO" id="GO:0015671">
    <property type="term" value="P:oxygen transport"/>
    <property type="evidence" value="ECO:0007669"/>
    <property type="project" value="InterPro"/>
</dbReference>
<evidence type="ECO:0000256" key="5">
    <source>
        <dbReference type="ARBA" id="ARBA00023004"/>
    </source>
</evidence>
<dbReference type="GO" id="GO:0020037">
    <property type="term" value="F:heme binding"/>
    <property type="evidence" value="ECO:0007669"/>
    <property type="project" value="InterPro"/>
</dbReference>
<dbReference type="AlphaFoldDB" id="A0A1G8Y8R4"/>
<feature type="binding site" description="distal binding residue" evidence="6">
    <location>
        <position position="71"/>
    </location>
    <ligand>
        <name>heme</name>
        <dbReference type="ChEBI" id="CHEBI:30413"/>
    </ligand>
    <ligandPart>
        <name>Fe</name>
        <dbReference type="ChEBI" id="CHEBI:18248"/>
    </ligandPart>
</feature>
<dbReference type="GO" id="GO:0046872">
    <property type="term" value="F:metal ion binding"/>
    <property type="evidence" value="ECO:0007669"/>
    <property type="project" value="UniProtKB-KW"/>
</dbReference>
<evidence type="ECO:0000256" key="6">
    <source>
        <dbReference type="PIRSR" id="PIRSR601486-1"/>
    </source>
</evidence>
<evidence type="ECO:0000256" key="3">
    <source>
        <dbReference type="ARBA" id="ARBA00022617"/>
    </source>
</evidence>
<evidence type="ECO:0000313" key="7">
    <source>
        <dbReference type="EMBL" id="SDJ99166.1"/>
    </source>
</evidence>
<dbReference type="Proteomes" id="UP000199527">
    <property type="component" value="Unassembled WGS sequence"/>
</dbReference>
<gene>
    <name evidence="7" type="ORF">SAMN04488540_1173</name>
</gene>
<dbReference type="CDD" id="cd00454">
    <property type="entry name" value="TrHb1_N"/>
    <property type="match status" value="1"/>
</dbReference>
<keyword evidence="4 6" id="KW-0479">Metal-binding</keyword>
<dbReference type="EMBL" id="FNEM01000017">
    <property type="protein sequence ID" value="SDJ99166.1"/>
    <property type="molecule type" value="Genomic_DNA"/>
</dbReference>
<dbReference type="InterPro" id="IPR012292">
    <property type="entry name" value="Globin/Proto"/>
</dbReference>
<keyword evidence="8" id="KW-1185">Reference proteome</keyword>
<keyword evidence="2" id="KW-0813">Transport</keyword>
<organism evidence="7 8">
    <name type="scientific">Ferrimonas sediminum</name>
    <dbReference type="NCBI Taxonomy" id="718193"/>
    <lineage>
        <taxon>Bacteria</taxon>
        <taxon>Pseudomonadati</taxon>
        <taxon>Pseudomonadota</taxon>
        <taxon>Gammaproteobacteria</taxon>
        <taxon>Alteromonadales</taxon>
        <taxon>Ferrimonadaceae</taxon>
        <taxon>Ferrimonas</taxon>
    </lineage>
</organism>
<evidence type="ECO:0000256" key="2">
    <source>
        <dbReference type="ARBA" id="ARBA00022448"/>
    </source>
</evidence>
<proteinExistence type="predicted"/>
<evidence type="ECO:0000256" key="1">
    <source>
        <dbReference type="ARBA" id="ARBA00001971"/>
    </source>
</evidence>
<comment type="cofactor">
    <cofactor evidence="1">
        <name>heme</name>
        <dbReference type="ChEBI" id="CHEBI:30413"/>
    </cofactor>
</comment>
<dbReference type="InterPro" id="IPR019795">
    <property type="entry name" value="Globin_bac-like_CS"/>
</dbReference>
<name>A0A1G8Y8R4_9GAMM</name>
<evidence type="ECO:0000313" key="8">
    <source>
        <dbReference type="Proteomes" id="UP000199527"/>
    </source>
</evidence>